<keyword evidence="4 5" id="KW-0067">ATP-binding</keyword>
<dbReference type="Gene3D" id="1.10.510.10">
    <property type="entry name" value="Transferase(Phosphotransferase) domain 1"/>
    <property type="match status" value="1"/>
</dbReference>
<dbReference type="OrthoDB" id="8693905at2759"/>
<dbReference type="InterPro" id="IPR017441">
    <property type="entry name" value="Protein_kinase_ATP_BS"/>
</dbReference>
<feature type="compositionally biased region" description="Basic and acidic residues" evidence="7">
    <location>
        <begin position="1"/>
        <end position="15"/>
    </location>
</feature>
<accession>A0A0G4EH87</accession>
<dbReference type="CDD" id="cd06606">
    <property type="entry name" value="STKc_MAPKKK"/>
    <property type="match status" value="1"/>
</dbReference>
<sequence length="483" mass="52251">MFVEPRRPTSSEQSHRLPLSDTPEPDVPDLPPQSSSNHRRVRSRNGPDYDRSSPSPTPSDGGLPSIHPPPGRPTSSGIPRRYIVVGSGDGSPGAAQPSPSARVTRSAGSRRPKGDREAVPAKGSGEPSPTAADAVDGREQGRGAGGARGGGGAVDGRDGRAAPRGGGAGGGGGRHLGHMDSLSKRIEELNLDKENQDLRGWRKGDRLGKGAYGEVFKALSMKGKIMAIKEIPLGPGLMTDERDAIVLLQEISFLKQFQHERIVKYLGCLLHKEDTPRPQRSIVIFMEYMSGGSIQTMLQRFGPLPLRLVRKYTREILEGLAYLHDKGILHRDIKGANILVDGNGNAKLSDFGACHKVENLKSSTLKDGPTIPIKGSIYWMAPEVVHEKAGRRSDIWSVGCVVIEMMTATHPWPDLENMTVFAAIEVISNTKTGPPLPPAAQEDPDLREFLALCFRKVAAQRPHAKDLLKHPFVTHQDSDEDDG</sequence>
<dbReference type="InterPro" id="IPR000719">
    <property type="entry name" value="Prot_kinase_dom"/>
</dbReference>
<evidence type="ECO:0000256" key="2">
    <source>
        <dbReference type="ARBA" id="ARBA00022741"/>
    </source>
</evidence>
<evidence type="ECO:0000259" key="8">
    <source>
        <dbReference type="PROSITE" id="PS50011"/>
    </source>
</evidence>
<evidence type="ECO:0000256" key="6">
    <source>
        <dbReference type="RuleBase" id="RU000304"/>
    </source>
</evidence>
<dbReference type="InParanoid" id="A0A0G4EH87"/>
<keyword evidence="2 5" id="KW-0547">Nucleotide-binding</keyword>
<dbReference type="STRING" id="1169540.A0A0G4EH87"/>
<keyword evidence="10" id="KW-1185">Reference proteome</keyword>
<comment type="similarity">
    <text evidence="6">Belongs to the protein kinase superfamily.</text>
</comment>
<dbReference type="EMBL" id="CDMY01000227">
    <property type="protein sequence ID" value="CEL95342.1"/>
    <property type="molecule type" value="Genomic_DNA"/>
</dbReference>
<dbReference type="PhylomeDB" id="A0A0G4EH87"/>
<dbReference type="GO" id="GO:0005524">
    <property type="term" value="F:ATP binding"/>
    <property type="evidence" value="ECO:0007669"/>
    <property type="project" value="UniProtKB-UniRule"/>
</dbReference>
<feature type="domain" description="Protein kinase" evidence="8">
    <location>
        <begin position="201"/>
        <end position="473"/>
    </location>
</feature>
<dbReference type="InterPro" id="IPR008271">
    <property type="entry name" value="Ser/Thr_kinase_AS"/>
</dbReference>
<dbReference type="PANTHER" id="PTHR48016">
    <property type="entry name" value="MAP KINASE KINASE KINASE SSK2-RELATED-RELATED"/>
    <property type="match status" value="1"/>
</dbReference>
<dbReference type="SMART" id="SM00220">
    <property type="entry name" value="S_TKc"/>
    <property type="match status" value="1"/>
</dbReference>
<organism evidence="9 10">
    <name type="scientific">Vitrella brassicaformis (strain CCMP3155)</name>
    <dbReference type="NCBI Taxonomy" id="1169540"/>
    <lineage>
        <taxon>Eukaryota</taxon>
        <taxon>Sar</taxon>
        <taxon>Alveolata</taxon>
        <taxon>Colpodellida</taxon>
        <taxon>Vitrellaceae</taxon>
        <taxon>Vitrella</taxon>
    </lineage>
</organism>
<evidence type="ECO:0000313" key="9">
    <source>
        <dbReference type="EMBL" id="CEL95342.1"/>
    </source>
</evidence>
<dbReference type="Proteomes" id="UP000041254">
    <property type="component" value="Unassembled WGS sequence"/>
</dbReference>
<keyword evidence="1" id="KW-0808">Transferase</keyword>
<feature type="binding site" evidence="5">
    <location>
        <position position="229"/>
    </location>
    <ligand>
        <name>ATP</name>
        <dbReference type="ChEBI" id="CHEBI:30616"/>
    </ligand>
</feature>
<evidence type="ECO:0000256" key="5">
    <source>
        <dbReference type="PROSITE-ProRule" id="PRU10141"/>
    </source>
</evidence>
<feature type="compositionally biased region" description="Gly residues" evidence="7">
    <location>
        <begin position="142"/>
        <end position="154"/>
    </location>
</feature>
<name>A0A0G4EH87_VITBC</name>
<feature type="compositionally biased region" description="Polar residues" evidence="7">
    <location>
        <begin position="97"/>
        <end position="107"/>
    </location>
</feature>
<feature type="region of interest" description="Disordered" evidence="7">
    <location>
        <begin position="1"/>
        <end position="178"/>
    </location>
</feature>
<evidence type="ECO:0000256" key="1">
    <source>
        <dbReference type="ARBA" id="ARBA00022679"/>
    </source>
</evidence>
<dbReference type="GO" id="GO:0004674">
    <property type="term" value="F:protein serine/threonine kinase activity"/>
    <property type="evidence" value="ECO:0007669"/>
    <property type="project" value="UniProtKB-KW"/>
</dbReference>
<evidence type="ECO:0000256" key="3">
    <source>
        <dbReference type="ARBA" id="ARBA00022777"/>
    </source>
</evidence>
<dbReference type="InterPro" id="IPR011009">
    <property type="entry name" value="Kinase-like_dom_sf"/>
</dbReference>
<feature type="compositionally biased region" description="Gly residues" evidence="7">
    <location>
        <begin position="164"/>
        <end position="174"/>
    </location>
</feature>
<evidence type="ECO:0000256" key="4">
    <source>
        <dbReference type="ARBA" id="ARBA00022840"/>
    </source>
</evidence>
<dbReference type="PROSITE" id="PS50011">
    <property type="entry name" value="PROTEIN_KINASE_DOM"/>
    <property type="match status" value="1"/>
</dbReference>
<proteinExistence type="inferred from homology"/>
<keyword evidence="3" id="KW-0418">Kinase</keyword>
<dbReference type="OMA" id="AHNITEN"/>
<gene>
    <name evidence="9" type="ORF">Vbra_11772</name>
</gene>
<reference evidence="9 10" key="1">
    <citation type="submission" date="2014-11" db="EMBL/GenBank/DDBJ databases">
        <authorList>
            <person name="Zhu J."/>
            <person name="Qi W."/>
            <person name="Song R."/>
        </authorList>
    </citation>
    <scope>NUCLEOTIDE SEQUENCE [LARGE SCALE GENOMIC DNA]</scope>
</reference>
<evidence type="ECO:0000313" key="10">
    <source>
        <dbReference type="Proteomes" id="UP000041254"/>
    </source>
</evidence>
<protein>
    <recommendedName>
        <fullName evidence="8">Protein kinase domain-containing protein</fullName>
    </recommendedName>
</protein>
<dbReference type="Pfam" id="PF00069">
    <property type="entry name" value="Pkinase"/>
    <property type="match status" value="1"/>
</dbReference>
<dbReference type="AlphaFoldDB" id="A0A0G4EH87"/>
<dbReference type="PROSITE" id="PS00108">
    <property type="entry name" value="PROTEIN_KINASE_ST"/>
    <property type="match status" value="1"/>
</dbReference>
<keyword evidence="6" id="KW-0723">Serine/threonine-protein kinase</keyword>
<dbReference type="VEuPathDB" id="CryptoDB:Vbra_11772"/>
<evidence type="ECO:0000256" key="7">
    <source>
        <dbReference type="SAM" id="MobiDB-lite"/>
    </source>
</evidence>
<dbReference type="PANTHER" id="PTHR48016:SF56">
    <property type="entry name" value="MAPKK KINASE"/>
    <property type="match status" value="1"/>
</dbReference>
<dbReference type="PROSITE" id="PS00107">
    <property type="entry name" value="PROTEIN_KINASE_ATP"/>
    <property type="match status" value="1"/>
</dbReference>
<dbReference type="InterPro" id="IPR050538">
    <property type="entry name" value="MAP_kinase_kinase_kinase"/>
</dbReference>
<dbReference type="SUPFAM" id="SSF56112">
    <property type="entry name" value="Protein kinase-like (PK-like)"/>
    <property type="match status" value="1"/>
</dbReference>